<keyword evidence="1" id="KW-1133">Transmembrane helix</keyword>
<keyword evidence="1" id="KW-0812">Transmembrane</keyword>
<evidence type="ECO:0000313" key="4">
    <source>
        <dbReference type="Proteomes" id="UP000187651"/>
    </source>
</evidence>
<dbReference type="AlphaFoldDB" id="A0A1G9VHV7"/>
<reference evidence="4" key="1">
    <citation type="submission" date="2016-10" db="EMBL/GenBank/DDBJ databases">
        <authorList>
            <person name="Varghese N."/>
            <person name="Submissions S."/>
        </authorList>
    </citation>
    <scope>NUCLEOTIDE SEQUENCE [LARGE SCALE GENOMIC DNA]</scope>
    <source>
        <strain evidence="4">M83</strain>
    </source>
</reference>
<proteinExistence type="predicted"/>
<evidence type="ECO:0000313" key="3">
    <source>
        <dbReference type="EMBL" id="SDM71868.1"/>
    </source>
</evidence>
<accession>A0A1G9VHV7</accession>
<feature type="signal peptide" evidence="2">
    <location>
        <begin position="1"/>
        <end position="33"/>
    </location>
</feature>
<dbReference type="OrthoDB" id="2067491at2"/>
<feature type="chain" id="PRO_5010367351" evidence="2">
    <location>
        <begin position="34"/>
        <end position="278"/>
    </location>
</feature>
<feature type="transmembrane region" description="Helical" evidence="1">
    <location>
        <begin position="234"/>
        <end position="254"/>
    </location>
</feature>
<dbReference type="EMBL" id="FNHZ01000002">
    <property type="protein sequence ID" value="SDM71868.1"/>
    <property type="molecule type" value="Genomic_DNA"/>
</dbReference>
<protein>
    <submittedName>
        <fullName evidence="3">Uncharacterized protein</fullName>
    </submittedName>
</protein>
<organism evidence="3 4">
    <name type="scientific">Lachnospira pectinoschiza</name>
    <dbReference type="NCBI Taxonomy" id="28052"/>
    <lineage>
        <taxon>Bacteria</taxon>
        <taxon>Bacillati</taxon>
        <taxon>Bacillota</taxon>
        <taxon>Clostridia</taxon>
        <taxon>Lachnospirales</taxon>
        <taxon>Lachnospiraceae</taxon>
        <taxon>Lachnospira</taxon>
    </lineage>
</organism>
<keyword evidence="4" id="KW-1185">Reference proteome</keyword>
<evidence type="ECO:0000256" key="1">
    <source>
        <dbReference type="SAM" id="Phobius"/>
    </source>
</evidence>
<gene>
    <name evidence="3" type="ORF">SAMN05216544_0973</name>
</gene>
<keyword evidence="2" id="KW-0732">Signal</keyword>
<sequence length="278" mass="31113">MKFNKIKRRVLSCLMVGIFTVSFLNFNKVTSFADTDTKSLQFSAINLKIEVPSELICFTQSTTNNNSYLELIGASDASEVQTSMIANNCYLEAVDADMTYELAITGVKANESLSDFNTLSESDLNSLFDSYIESESNLETEYKEEEILDSGIEYFNDQPYFMTYNISTTTEGVVVYATKYYTVANGYIYNFAIQTNTDSVTDEMLANMAVVLNSAKYTEVKSSILENGVVSETLSVIITAAIPVAILALLVYFIRVGNKKKQNKLIKEELEIKKRRGL</sequence>
<keyword evidence="1" id="KW-0472">Membrane</keyword>
<name>A0A1G9VHV7_9FIRM</name>
<dbReference type="Proteomes" id="UP000187651">
    <property type="component" value="Unassembled WGS sequence"/>
</dbReference>
<dbReference type="RefSeq" id="WP_074521189.1">
    <property type="nucleotide sequence ID" value="NZ_FNHZ01000002.1"/>
</dbReference>
<evidence type="ECO:0000256" key="2">
    <source>
        <dbReference type="SAM" id="SignalP"/>
    </source>
</evidence>